<dbReference type="InterPro" id="IPR018300">
    <property type="entry name" value="Aminotrans_IV_CS"/>
</dbReference>
<dbReference type="GO" id="GO:0046656">
    <property type="term" value="P:folic acid biosynthetic process"/>
    <property type="evidence" value="ECO:0007669"/>
    <property type="project" value="UniProtKB-KW"/>
</dbReference>
<dbReference type="InterPro" id="IPR036038">
    <property type="entry name" value="Aminotransferase-like"/>
</dbReference>
<sequence>MHWINGQPRRQLPVGDRATQFGDGFFTTARIRAGQIDLLPYHLDRLAEAGERLLFPPLDRRVLAQEMRQVAELRRQGVLKVIVSRGSGGRGYSAAGCDAPLRIISHTAAPAHYAAWRESGVSLALSPVRLARSPLLAGIKHLNRLEQVLIRAHLDRDANAAEALVLDTEGHVVECCAANIFWRAGNAVYTPALAQAGVAGVMRRHIMQLLASSPFSLELVEAPPADLDTADEVIICNALMPVLPVNHIGQRRYHARTLFECVSPNC</sequence>
<comment type="similarity">
    <text evidence="2 13">Belongs to the class-IV pyridoxal-phosphate-dependent aminotransferase family.</text>
</comment>
<dbReference type="PANTHER" id="PTHR42743">
    <property type="entry name" value="AMINO-ACID AMINOTRANSFERASE"/>
    <property type="match status" value="1"/>
</dbReference>
<evidence type="ECO:0000256" key="12">
    <source>
        <dbReference type="NCBIfam" id="TIGR03461"/>
    </source>
</evidence>
<dbReference type="SUPFAM" id="SSF56752">
    <property type="entry name" value="D-aminoacid aminotransferase-like PLP-dependent enzymes"/>
    <property type="match status" value="1"/>
</dbReference>
<evidence type="ECO:0000313" key="15">
    <source>
        <dbReference type="EMBL" id="NDL61915.1"/>
    </source>
</evidence>
<dbReference type="Gene3D" id="3.30.470.10">
    <property type="match status" value="1"/>
</dbReference>
<reference evidence="15 16" key="1">
    <citation type="submission" date="2019-12" db="EMBL/GenBank/DDBJ databases">
        <authorList>
            <person name="Lee S.D."/>
        </authorList>
    </citation>
    <scope>NUCLEOTIDE SEQUENCE [LARGE SCALE GENOMIC DNA]</scope>
    <source>
        <strain evidence="15 16">SAP-6</strain>
    </source>
</reference>
<dbReference type="NCBIfam" id="NF004761">
    <property type="entry name" value="PRK06092.1"/>
    <property type="match status" value="1"/>
</dbReference>
<reference evidence="15 16" key="2">
    <citation type="submission" date="2020-02" db="EMBL/GenBank/DDBJ databases">
        <title>The new genus of Enterobacteriales.</title>
        <authorList>
            <person name="Kim I.S."/>
        </authorList>
    </citation>
    <scope>NUCLEOTIDE SEQUENCE [LARGE SCALE GENOMIC DNA]</scope>
    <source>
        <strain evidence="15 16">SAP-6</strain>
    </source>
</reference>
<dbReference type="InterPro" id="IPR017824">
    <property type="entry name" value="Aminodeoxychorismate_lyase_IV"/>
</dbReference>
<dbReference type="Gene3D" id="3.20.10.10">
    <property type="entry name" value="D-amino Acid Aminotransferase, subunit A, domain 2"/>
    <property type="match status" value="1"/>
</dbReference>
<dbReference type="InterPro" id="IPR043132">
    <property type="entry name" value="BCAT-like_C"/>
</dbReference>
<evidence type="ECO:0000256" key="4">
    <source>
        <dbReference type="ARBA" id="ARBA00022898"/>
    </source>
</evidence>
<dbReference type="Proteomes" id="UP000461443">
    <property type="component" value="Unassembled WGS sequence"/>
</dbReference>
<dbReference type="EMBL" id="WUBS01000002">
    <property type="protein sequence ID" value="NDL61915.1"/>
    <property type="molecule type" value="Genomic_DNA"/>
</dbReference>
<organism evidence="15 16">
    <name type="scientific">Acerihabitans arboris</name>
    <dbReference type="NCBI Taxonomy" id="2691583"/>
    <lineage>
        <taxon>Bacteria</taxon>
        <taxon>Pseudomonadati</taxon>
        <taxon>Pseudomonadota</taxon>
        <taxon>Gammaproteobacteria</taxon>
        <taxon>Enterobacterales</taxon>
        <taxon>Pectobacteriaceae</taxon>
        <taxon>Acerihabitans</taxon>
    </lineage>
</organism>
<name>A0A845SKT4_9GAMM</name>
<evidence type="ECO:0000256" key="14">
    <source>
        <dbReference type="RuleBase" id="RU004516"/>
    </source>
</evidence>
<dbReference type="GO" id="GO:0008153">
    <property type="term" value="P:4-aminobenzoate biosynthetic process"/>
    <property type="evidence" value="ECO:0007669"/>
    <property type="project" value="UniProtKB-UniRule"/>
</dbReference>
<protein>
    <recommendedName>
        <fullName evidence="11 12">Aminodeoxychorismate lyase</fullName>
        <ecNumber evidence="8 12">4.1.3.38</ecNumber>
    </recommendedName>
</protein>
<evidence type="ECO:0000256" key="1">
    <source>
        <dbReference type="ARBA" id="ARBA00001933"/>
    </source>
</evidence>
<accession>A0A845SKT4</accession>
<dbReference type="GO" id="GO:0005829">
    <property type="term" value="C:cytosol"/>
    <property type="evidence" value="ECO:0007669"/>
    <property type="project" value="TreeGrafter"/>
</dbReference>
<dbReference type="RefSeq" id="WP_162364585.1">
    <property type="nucleotide sequence ID" value="NZ_WUBS01000002.1"/>
</dbReference>
<dbReference type="InterPro" id="IPR050571">
    <property type="entry name" value="Class-IV_PLP-Dep_Aminotrnsfr"/>
</dbReference>
<keyword evidence="5" id="KW-0289">Folate biosynthesis</keyword>
<evidence type="ECO:0000256" key="7">
    <source>
        <dbReference type="ARBA" id="ARBA00035633"/>
    </source>
</evidence>
<dbReference type="FunFam" id="3.20.10.10:FF:000002">
    <property type="entry name" value="D-alanine aminotransferase"/>
    <property type="match status" value="1"/>
</dbReference>
<dbReference type="InterPro" id="IPR043131">
    <property type="entry name" value="BCAT-like_N"/>
</dbReference>
<dbReference type="NCBIfam" id="TIGR03461">
    <property type="entry name" value="pabC_Proteo"/>
    <property type="match status" value="1"/>
</dbReference>
<keyword evidence="4 14" id="KW-0663">Pyridoxal phosphate</keyword>
<comment type="caution">
    <text evidence="15">The sequence shown here is derived from an EMBL/GenBank/DDBJ whole genome shotgun (WGS) entry which is preliminary data.</text>
</comment>
<comment type="subunit">
    <text evidence="3">Homodimer.</text>
</comment>
<evidence type="ECO:0000256" key="11">
    <source>
        <dbReference type="ARBA" id="ARBA00069174"/>
    </source>
</evidence>
<comment type="pathway">
    <text evidence="7">Cofactor biosynthesis; tetrahydrofolate biosynthesis; 4-aminobenzoate from chorismate: step 2/2.</text>
</comment>
<dbReference type="Pfam" id="PF01063">
    <property type="entry name" value="Aminotran_4"/>
    <property type="match status" value="1"/>
</dbReference>
<proteinExistence type="inferred from homology"/>
<comment type="cofactor">
    <cofactor evidence="1 14">
        <name>pyridoxal 5'-phosphate</name>
        <dbReference type="ChEBI" id="CHEBI:597326"/>
    </cofactor>
</comment>
<keyword evidence="6 15" id="KW-0456">Lyase</keyword>
<evidence type="ECO:0000256" key="9">
    <source>
        <dbReference type="ARBA" id="ARBA00049529"/>
    </source>
</evidence>
<comment type="function">
    <text evidence="10">Involved in the biosynthesis of p-aminobenzoate (PABA), a precursor of tetrahydrofolate. Converts 4-amino-4-deoxychorismate into 4-aminobenzoate (PABA) and pyruvate.</text>
</comment>
<evidence type="ECO:0000256" key="10">
    <source>
        <dbReference type="ARBA" id="ARBA00054027"/>
    </source>
</evidence>
<gene>
    <name evidence="15" type="primary">pabC</name>
    <name evidence="15" type="ORF">GRH90_03945</name>
</gene>
<evidence type="ECO:0000256" key="2">
    <source>
        <dbReference type="ARBA" id="ARBA00009320"/>
    </source>
</evidence>
<evidence type="ECO:0000256" key="5">
    <source>
        <dbReference type="ARBA" id="ARBA00022909"/>
    </source>
</evidence>
<dbReference type="CDD" id="cd01559">
    <property type="entry name" value="ADCL_like"/>
    <property type="match status" value="1"/>
</dbReference>
<evidence type="ECO:0000256" key="8">
    <source>
        <dbReference type="ARBA" id="ARBA00035676"/>
    </source>
</evidence>
<dbReference type="PROSITE" id="PS00770">
    <property type="entry name" value="AA_TRANSFER_CLASS_4"/>
    <property type="match status" value="1"/>
</dbReference>
<evidence type="ECO:0000256" key="6">
    <source>
        <dbReference type="ARBA" id="ARBA00023239"/>
    </source>
</evidence>
<comment type="catalytic activity">
    <reaction evidence="9">
        <text>4-amino-4-deoxychorismate = 4-aminobenzoate + pyruvate + H(+)</text>
        <dbReference type="Rhea" id="RHEA:16201"/>
        <dbReference type="ChEBI" id="CHEBI:15361"/>
        <dbReference type="ChEBI" id="CHEBI:15378"/>
        <dbReference type="ChEBI" id="CHEBI:17836"/>
        <dbReference type="ChEBI" id="CHEBI:58406"/>
        <dbReference type="EC" id="4.1.3.38"/>
    </reaction>
</comment>
<evidence type="ECO:0000256" key="3">
    <source>
        <dbReference type="ARBA" id="ARBA00011738"/>
    </source>
</evidence>
<dbReference type="EC" id="4.1.3.38" evidence="8 12"/>
<dbReference type="AlphaFoldDB" id="A0A845SKT4"/>
<dbReference type="GO" id="GO:0030170">
    <property type="term" value="F:pyridoxal phosphate binding"/>
    <property type="evidence" value="ECO:0007669"/>
    <property type="project" value="InterPro"/>
</dbReference>
<dbReference type="InterPro" id="IPR001544">
    <property type="entry name" value="Aminotrans_IV"/>
</dbReference>
<dbReference type="GO" id="GO:0008696">
    <property type="term" value="F:4-amino-4-deoxychorismate lyase activity"/>
    <property type="evidence" value="ECO:0007669"/>
    <property type="project" value="UniProtKB-UniRule"/>
</dbReference>
<evidence type="ECO:0000256" key="13">
    <source>
        <dbReference type="RuleBase" id="RU004106"/>
    </source>
</evidence>
<dbReference type="PANTHER" id="PTHR42743:SF2">
    <property type="entry name" value="AMINODEOXYCHORISMATE LYASE"/>
    <property type="match status" value="1"/>
</dbReference>
<evidence type="ECO:0000313" key="16">
    <source>
        <dbReference type="Proteomes" id="UP000461443"/>
    </source>
</evidence>
<keyword evidence="16" id="KW-1185">Reference proteome</keyword>